<evidence type="ECO:0000313" key="3">
    <source>
        <dbReference type="Proteomes" id="UP000282106"/>
    </source>
</evidence>
<protein>
    <submittedName>
        <fullName evidence="2">DUF1329 domain-containing protein</fullName>
    </submittedName>
</protein>
<dbReference type="Pfam" id="PF07044">
    <property type="entry name" value="DUF1329"/>
    <property type="match status" value="1"/>
</dbReference>
<dbReference type="InterPro" id="IPR010752">
    <property type="entry name" value="DUF1329"/>
</dbReference>
<dbReference type="InParanoid" id="A0A3N0VM42"/>
<accession>A0A3N0VM42</accession>
<dbReference type="AlphaFoldDB" id="A0A3N0VM42"/>
<gene>
    <name evidence="2" type="ORF">ED208_00450</name>
</gene>
<dbReference type="Proteomes" id="UP000282106">
    <property type="component" value="Unassembled WGS sequence"/>
</dbReference>
<proteinExistence type="predicted"/>
<sequence>MTVLSSAPVQAQSAGKSLTPVGAEKSANADGSIPAFAGGELKAPAGWKAGQPRPNPYASEKPLVSITKANAAQYQANLTPGQLELLNTLPGYRLDIYPTHRSCGYPDFVYQRSEENLKTAKIAANGYELAAAAPAGFPFPQPNSGIEAIWNYKLRWLGEGRTEPNYTLLSPGRGGSDFVKVRIESSMLTPFGNPKAKTLAEAEGVEFKFIQEVTEPAARVGEITLGIYYLNKTNEGWIYMPGQRRVKRLSTYAYDAPLMGLENTYYVDQAWMYNGMLDRYDYKLVGKKEIYVPYNTFELRNAKRFTAKTLFGAQYPNRDAYRYEKHRVWVVEATVKAGQRHAAAKRTFYLDEDSWTILLADLYDSQGKIARVQEGSILPAWELGACVNQEFFSYDLNSGRYFGDVMVFGEPETDWLAAAQGRIKKDMFTESYLQRAGSR</sequence>
<dbReference type="Gene3D" id="2.50.20.10">
    <property type="entry name" value="Lipoprotein localisation LolA/LolB/LppX"/>
    <property type="match status" value="1"/>
</dbReference>
<comment type="caution">
    <text evidence="2">The sequence shown here is derived from an EMBL/GenBank/DDBJ whole genome shotgun (WGS) entry which is preliminary data.</text>
</comment>
<keyword evidence="3" id="KW-1185">Reference proteome</keyword>
<evidence type="ECO:0000313" key="2">
    <source>
        <dbReference type="EMBL" id="ROH93801.1"/>
    </source>
</evidence>
<organism evidence="2 3">
    <name type="scientific">Stagnimonas aquatica</name>
    <dbReference type="NCBI Taxonomy" id="2689987"/>
    <lineage>
        <taxon>Bacteria</taxon>
        <taxon>Pseudomonadati</taxon>
        <taxon>Pseudomonadota</taxon>
        <taxon>Gammaproteobacteria</taxon>
        <taxon>Nevskiales</taxon>
        <taxon>Nevskiaceae</taxon>
        <taxon>Stagnimonas</taxon>
    </lineage>
</organism>
<evidence type="ECO:0000256" key="1">
    <source>
        <dbReference type="SAM" id="MobiDB-lite"/>
    </source>
</evidence>
<name>A0A3N0VM42_9GAMM</name>
<dbReference type="CDD" id="cd16329">
    <property type="entry name" value="LolA_like"/>
    <property type="match status" value="1"/>
</dbReference>
<feature type="compositionally biased region" description="Polar residues" evidence="1">
    <location>
        <begin position="1"/>
        <end position="16"/>
    </location>
</feature>
<feature type="region of interest" description="Disordered" evidence="1">
    <location>
        <begin position="1"/>
        <end position="29"/>
    </location>
</feature>
<reference evidence="2 3" key="1">
    <citation type="submission" date="2018-10" db="EMBL/GenBank/DDBJ databases">
        <authorList>
            <person name="Chen W.-M."/>
        </authorList>
    </citation>
    <scope>NUCLEOTIDE SEQUENCE [LARGE SCALE GENOMIC DNA]</scope>
    <source>
        <strain evidence="2 3">THS-13</strain>
    </source>
</reference>
<dbReference type="EMBL" id="RJVO01000001">
    <property type="protein sequence ID" value="ROH93801.1"/>
    <property type="molecule type" value="Genomic_DNA"/>
</dbReference>